<comment type="caution">
    <text evidence="8">The sequence shown here is derived from an EMBL/GenBank/DDBJ whole genome shotgun (WGS) entry which is preliminary data.</text>
</comment>
<dbReference type="GO" id="GO:0030422">
    <property type="term" value="P:siRNA processing"/>
    <property type="evidence" value="ECO:0007669"/>
    <property type="project" value="TreeGrafter"/>
</dbReference>
<sequence>MHSAYSEVYDTNDDPISSVEKSFCTQTPSGNSDAFEERDIIPSTGHEEVLNIPSDPHGAAHDLTNVCSCVCDMPPASESTPDLEPLEVESAPGTRGPLPAAEAPRSLQGEEPAGECGEEPSAGTSPAPRLDRSVGGSGGTKGALDTPSALERLEADGTPGRCGPPPAHEVTNVCDMPPASESTPDLEPLEVGSAPGTRGPLPAAEAPRSLQGEEPAGECGEEPSAGTSPAPRLDRSVGGSGGTKGALDTPSALERLEADGAPGRCGRSPAPEAPLSPTGEACPVMVEIQVAPGTCGPPPAHEVTNVCDMPPALESTPDLEPLEVGSAPGTRGPLPAAEAPRSLQGEEPAGECGDESWVVWRRVMWRRVMSHECDTLPAPRLDSSMGGSGGTKGALDTPSALERLEADGAPGRCGRSPAPEAPLSPKGEEPHAVPAVATPAKARMMPRWFRPGDRVSCLASFFDVPELKKRSDGRGHQWRWSYEKFGEEWYSARVEGVVMAHASVTAPVKVRCDLDSAVTERTHAKDLRLERAAPGEEPAGECGDEPGEGGLQGPRLDSSVGGSGGTKGALDTPSALERLEADGAPGRCGRSPAPEAPLSPKGEGCAVLAVATPAKARMMPRWFRPGDRVSCLASFFDVPELKKRSDGRGHQWRWSYEKFGEEWYSARVEGVVMAHASVTAPVKVRCDLDSAVTERTHAKDLRLERAAPGEEPAGECGDEPVVRTSRAPTAEAVDEPQLPGPCQEGSSKRVASATFAHSHISEKWSRLNQLHVGDIVSCFAYEFDEPEERRLAIAEHRCSKKGQSWRWSYNKFGANAWWGARVQGEVIEVLEGSKGLVKVRWDAGDGDESLAPRRKLRLIQAAEDAQQAEELAENGAPGTLGSGESGGGSGQRLGAKGGKRSESGRRLDCLCCRFCGRGYENRNGCSSHESRCWANPNHGTGGGAKRGSAKPGRTTAPRGTTARRPSCPAHRAKAPTAVRRQGALQQPADRILPVGANPQWHIPGSPAAAVGGLVVTTMELQQPSARPSRTNFLTKWLSTRLLKTSIFLPKRGDAALPPSVIELMGLRYELLLSKLVERQVLYTKVKDVENTYVAVSGPGLPTICLREELERLADFAGLPSWRKVQARLELLQSPVHEEHVFELETEHFEVQEAEALSSATGEPMGDGCGFIPEPLLRRLLKQSVHGHLRKVAVQVRIVSPSLGIFKGMLFCKPGIDRVQLPPSMRKVGASRQPPDAHGALRGKAVLLIKNTFPSQTNVALAKRMRGQPAVVERKVMKQMLLWLLGSLKVPEEALQTYRAKELDSHTSMVGVADPTGCLPRDTIFVSGLPPLPPGRREIFVTRFPCVKPQDGRMLPVVTARPPAMPPAHWDWLQGLPFGLVVFSTAGDGVPLPAQCASGDLDGDLFWVTWDDGLLSQICARPLPPPQSQAQSAPQAPSAGGLWLEQLQERNCNVEAQREGLDIGSVYGLWEKEVVSNPEGMDGEDALNLAEGYCRTLERGKHGGELGLKPHLQERLKKKNGGSKSVGKEQAHGCPGNVAGGGPGSRKRASTAPAREAVDRGDGKGKRRRIGVYLHTKSGRWRAQITIPNERTANGRLRVWAIGTYNDATSAMKAYDEACRTLHGVDTPDVNFPLPGASKGALERGKHGGELGLKPHLQERLTKKSGGSKSVGKEQAHGCPGNVAGGGPGSRKRASTAPAREAVDRGDGKGKRRRIGVHLHTQSGRWRAQITIPNERAANGLAKRRMIGTYNDATSAMKAYDEAKRALWGVDTPNVNFPLPGAARGAATSAGHTDRGASVRKHTAASQLMEAAFQRSRAPAALHSQTPGGSSGALDAPASAGGATAEGQSV</sequence>
<name>A0AAE0CEC2_9CHLO</name>
<comment type="subcellular location">
    <subcellularLocation>
        <location evidence="1">Nucleus</location>
    </subcellularLocation>
</comment>
<keyword evidence="3" id="KW-0238">DNA-binding</keyword>
<dbReference type="InterPro" id="IPR001471">
    <property type="entry name" value="AP2/ERF_dom"/>
</dbReference>
<gene>
    <name evidence="8" type="ORF">CYMTET_37285</name>
</gene>
<feature type="region of interest" description="Disordered" evidence="6">
    <location>
        <begin position="1"/>
        <end position="35"/>
    </location>
</feature>
<feature type="region of interest" description="Disordered" evidence="6">
    <location>
        <begin position="865"/>
        <end position="903"/>
    </location>
</feature>
<dbReference type="GO" id="GO:0003700">
    <property type="term" value="F:DNA-binding transcription factor activity"/>
    <property type="evidence" value="ECO:0007669"/>
    <property type="project" value="InterPro"/>
</dbReference>
<protein>
    <recommendedName>
        <fullName evidence="7">AP2/ERF domain-containing protein</fullName>
    </recommendedName>
</protein>
<dbReference type="InterPro" id="IPR016177">
    <property type="entry name" value="DNA-bd_dom_sf"/>
</dbReference>
<dbReference type="EMBL" id="LGRX02024820">
    <property type="protein sequence ID" value="KAK3253466.1"/>
    <property type="molecule type" value="Genomic_DNA"/>
</dbReference>
<dbReference type="Proteomes" id="UP001190700">
    <property type="component" value="Unassembled WGS sequence"/>
</dbReference>
<dbReference type="GO" id="GO:0003723">
    <property type="term" value="F:RNA binding"/>
    <property type="evidence" value="ECO:0007669"/>
    <property type="project" value="UniProtKB-KW"/>
</dbReference>
<keyword evidence="2" id="KW-0805">Transcription regulation</keyword>
<feature type="region of interest" description="Disordered" evidence="6">
    <location>
        <begin position="324"/>
        <end position="351"/>
    </location>
</feature>
<evidence type="ECO:0000313" key="9">
    <source>
        <dbReference type="Proteomes" id="UP001190700"/>
    </source>
</evidence>
<feature type="compositionally biased region" description="Polar residues" evidence="6">
    <location>
        <begin position="19"/>
        <end position="32"/>
    </location>
</feature>
<evidence type="ECO:0000313" key="8">
    <source>
        <dbReference type="EMBL" id="KAK3253466.1"/>
    </source>
</evidence>
<dbReference type="PANTHER" id="PTHR23079:SF55">
    <property type="entry name" value="RNA-DIRECTED RNA POLYMERASE"/>
    <property type="match status" value="1"/>
</dbReference>
<evidence type="ECO:0000256" key="1">
    <source>
        <dbReference type="ARBA" id="ARBA00004123"/>
    </source>
</evidence>
<dbReference type="Pfam" id="PF05183">
    <property type="entry name" value="RdRP"/>
    <property type="match status" value="2"/>
</dbReference>
<dbReference type="SUPFAM" id="SSF54171">
    <property type="entry name" value="DNA-binding domain"/>
    <property type="match status" value="2"/>
</dbReference>
<dbReference type="InterPro" id="IPR007855">
    <property type="entry name" value="RDRP"/>
</dbReference>
<evidence type="ECO:0000256" key="5">
    <source>
        <dbReference type="ARBA" id="ARBA00023242"/>
    </source>
</evidence>
<dbReference type="PANTHER" id="PTHR23079">
    <property type="entry name" value="RNA-DEPENDENT RNA POLYMERASE"/>
    <property type="match status" value="1"/>
</dbReference>
<dbReference type="InterPro" id="IPR057596">
    <property type="entry name" value="RDRP_core"/>
</dbReference>
<dbReference type="GO" id="GO:0031380">
    <property type="term" value="C:nuclear RNA-directed RNA polymerase complex"/>
    <property type="evidence" value="ECO:0007669"/>
    <property type="project" value="TreeGrafter"/>
</dbReference>
<organism evidence="8 9">
    <name type="scientific">Cymbomonas tetramitiformis</name>
    <dbReference type="NCBI Taxonomy" id="36881"/>
    <lineage>
        <taxon>Eukaryota</taxon>
        <taxon>Viridiplantae</taxon>
        <taxon>Chlorophyta</taxon>
        <taxon>Pyramimonadophyceae</taxon>
        <taxon>Pyramimonadales</taxon>
        <taxon>Pyramimonadaceae</taxon>
        <taxon>Cymbomonas</taxon>
    </lineage>
</organism>
<dbReference type="GO" id="GO:0003968">
    <property type="term" value="F:RNA-directed RNA polymerase activity"/>
    <property type="evidence" value="ECO:0007669"/>
    <property type="project" value="UniProtKB-KW"/>
</dbReference>
<evidence type="ECO:0000256" key="4">
    <source>
        <dbReference type="ARBA" id="ARBA00023163"/>
    </source>
</evidence>
<feature type="region of interest" description="Disordered" evidence="6">
    <location>
        <begin position="1813"/>
        <end position="1849"/>
    </location>
</feature>
<accession>A0AAE0CEC2</accession>
<proteinExistence type="predicted"/>
<evidence type="ECO:0000259" key="7">
    <source>
        <dbReference type="PROSITE" id="PS51032"/>
    </source>
</evidence>
<feature type="domain" description="AP2/ERF" evidence="7">
    <location>
        <begin position="1561"/>
        <end position="1632"/>
    </location>
</feature>
<evidence type="ECO:0000256" key="6">
    <source>
        <dbReference type="SAM" id="MobiDB-lite"/>
    </source>
</evidence>
<feature type="domain" description="AP2/ERF" evidence="7">
    <location>
        <begin position="1706"/>
        <end position="1777"/>
    </location>
</feature>
<dbReference type="InterPro" id="IPR036955">
    <property type="entry name" value="AP2/ERF_dom_sf"/>
</dbReference>
<feature type="compositionally biased region" description="Acidic residues" evidence="6">
    <location>
        <begin position="538"/>
        <end position="547"/>
    </location>
</feature>
<feature type="compositionally biased region" description="Low complexity" evidence="6">
    <location>
        <begin position="951"/>
        <end position="965"/>
    </location>
</feature>
<feature type="region of interest" description="Disordered" evidence="6">
    <location>
        <begin position="77"/>
        <end position="279"/>
    </location>
</feature>
<dbReference type="Gene3D" id="3.30.730.10">
    <property type="entry name" value="AP2/ERF domain"/>
    <property type="match status" value="2"/>
</dbReference>
<evidence type="ECO:0000256" key="3">
    <source>
        <dbReference type="ARBA" id="ARBA00023125"/>
    </source>
</evidence>
<dbReference type="SMART" id="SM00380">
    <property type="entry name" value="AP2"/>
    <property type="match status" value="2"/>
</dbReference>
<feature type="region of interest" description="Disordered" evidence="6">
    <location>
        <begin position="1503"/>
        <end position="1565"/>
    </location>
</feature>
<dbReference type="GO" id="GO:0003677">
    <property type="term" value="F:DNA binding"/>
    <property type="evidence" value="ECO:0007669"/>
    <property type="project" value="UniProtKB-KW"/>
</dbReference>
<dbReference type="PROSITE" id="PS51032">
    <property type="entry name" value="AP2_ERF"/>
    <property type="match status" value="2"/>
</dbReference>
<feature type="region of interest" description="Disordered" evidence="6">
    <location>
        <begin position="1637"/>
        <end position="1714"/>
    </location>
</feature>
<evidence type="ECO:0000256" key="2">
    <source>
        <dbReference type="ARBA" id="ARBA00023015"/>
    </source>
</evidence>
<keyword evidence="4" id="KW-0804">Transcription</keyword>
<feature type="region of interest" description="Disordered" evidence="6">
    <location>
        <begin position="406"/>
        <end position="432"/>
    </location>
</feature>
<feature type="compositionally biased region" description="Gly residues" evidence="6">
    <location>
        <begin position="878"/>
        <end position="891"/>
    </location>
</feature>
<feature type="compositionally biased region" description="Basic and acidic residues" evidence="6">
    <location>
        <begin position="525"/>
        <end position="534"/>
    </location>
</feature>
<feature type="region of interest" description="Disordered" evidence="6">
    <location>
        <begin position="525"/>
        <end position="601"/>
    </location>
</feature>
<keyword evidence="9" id="KW-1185">Reference proteome</keyword>
<reference evidence="8 9" key="1">
    <citation type="journal article" date="2015" name="Genome Biol. Evol.">
        <title>Comparative Genomics of a Bacterivorous Green Alga Reveals Evolutionary Causalities and Consequences of Phago-Mixotrophic Mode of Nutrition.</title>
        <authorList>
            <person name="Burns J.A."/>
            <person name="Paasch A."/>
            <person name="Narechania A."/>
            <person name="Kim E."/>
        </authorList>
    </citation>
    <scope>NUCLEOTIDE SEQUENCE [LARGE SCALE GENOMIC DNA]</scope>
    <source>
        <strain evidence="8 9">PLY_AMNH</strain>
    </source>
</reference>
<keyword evidence="5" id="KW-0539">Nucleus</keyword>
<feature type="region of interest" description="Disordered" evidence="6">
    <location>
        <begin position="923"/>
        <end position="978"/>
    </location>
</feature>